<reference evidence="1 2" key="2">
    <citation type="submission" date="2020-03" db="EMBL/GenBank/DDBJ databases">
        <authorList>
            <person name="Ichikawa N."/>
            <person name="Kimura A."/>
            <person name="Kitahashi Y."/>
            <person name="Uohara A."/>
        </authorList>
    </citation>
    <scope>NUCLEOTIDE SEQUENCE [LARGE SCALE GENOMIC DNA]</scope>
    <source>
        <strain evidence="1 2">NBRC 108638</strain>
    </source>
</reference>
<proteinExistence type="predicted"/>
<evidence type="ECO:0008006" key="3">
    <source>
        <dbReference type="Google" id="ProtNLM"/>
    </source>
</evidence>
<reference evidence="1 2" key="1">
    <citation type="submission" date="2020-03" db="EMBL/GenBank/DDBJ databases">
        <title>Whole genome shotgun sequence of Phytohabitans rumicis NBRC 108638.</title>
        <authorList>
            <person name="Komaki H."/>
            <person name="Tamura T."/>
        </authorList>
    </citation>
    <scope>NUCLEOTIDE SEQUENCE [LARGE SCALE GENOMIC DNA]</scope>
    <source>
        <strain evidence="1 2">NBRC 108638</strain>
    </source>
</reference>
<evidence type="ECO:0000313" key="2">
    <source>
        <dbReference type="Proteomes" id="UP000482960"/>
    </source>
</evidence>
<dbReference type="Proteomes" id="UP000482960">
    <property type="component" value="Unassembled WGS sequence"/>
</dbReference>
<keyword evidence="2" id="KW-1185">Reference proteome</keyword>
<sequence length="217" mass="23273">MTGHPNEQARETFTFARWVWDITAARAIVAGRPHQLIAVGPLHSYLAIGLIRVDADHAMSTDLTQPLILAPLPGAGGNLPIDGWHRIYHALRKQVEYLPAVALTDAEGDQIRTQIPGWHPLARPAPAAAVPRPADQIRANTPSGRLPDGAVRDLVAAHLDSHPGQGFTIGELARVLGIAKAPVRDAVRHLVADHRAIRTATRHAVRYTSASGPATAL</sequence>
<dbReference type="EMBL" id="BLPG01000001">
    <property type="protein sequence ID" value="GFJ93321.1"/>
    <property type="molecule type" value="Genomic_DNA"/>
</dbReference>
<evidence type="ECO:0000313" key="1">
    <source>
        <dbReference type="EMBL" id="GFJ93321.1"/>
    </source>
</evidence>
<organism evidence="1 2">
    <name type="scientific">Phytohabitans rumicis</name>
    <dbReference type="NCBI Taxonomy" id="1076125"/>
    <lineage>
        <taxon>Bacteria</taxon>
        <taxon>Bacillati</taxon>
        <taxon>Actinomycetota</taxon>
        <taxon>Actinomycetes</taxon>
        <taxon>Micromonosporales</taxon>
        <taxon>Micromonosporaceae</taxon>
    </lineage>
</organism>
<comment type="caution">
    <text evidence="1">The sequence shown here is derived from an EMBL/GenBank/DDBJ whole genome shotgun (WGS) entry which is preliminary data.</text>
</comment>
<accession>A0A6V8LES1</accession>
<name>A0A6V8LES1_9ACTN</name>
<dbReference type="AlphaFoldDB" id="A0A6V8LES1"/>
<protein>
    <recommendedName>
        <fullName evidence="3">HTH iclR-type domain-containing protein</fullName>
    </recommendedName>
</protein>
<dbReference type="RefSeq" id="WP_173079979.1">
    <property type="nucleotide sequence ID" value="NZ_BAABJB010000055.1"/>
</dbReference>
<gene>
    <name evidence="1" type="ORF">Prum_069630</name>
</gene>